<dbReference type="STRING" id="1777137.AWB76_07855"/>
<evidence type="ECO:0000313" key="2">
    <source>
        <dbReference type="Proteomes" id="UP000054624"/>
    </source>
</evidence>
<proteinExistence type="predicted"/>
<dbReference type="EMBL" id="FCOI02000095">
    <property type="protein sequence ID" value="SAL00447.1"/>
    <property type="molecule type" value="Genomic_DNA"/>
</dbReference>
<protein>
    <submittedName>
        <fullName evidence="1">Uncharacterized protein</fullName>
    </submittedName>
</protein>
<dbReference type="AlphaFoldDB" id="A0A158E3E4"/>
<name>A0A158E3E4_9BURK</name>
<organism evidence="1 2">
    <name type="scientific">Caballeronia temeraria</name>
    <dbReference type="NCBI Taxonomy" id="1777137"/>
    <lineage>
        <taxon>Bacteria</taxon>
        <taxon>Pseudomonadati</taxon>
        <taxon>Pseudomonadota</taxon>
        <taxon>Betaproteobacteria</taxon>
        <taxon>Burkholderiales</taxon>
        <taxon>Burkholderiaceae</taxon>
        <taxon>Caballeronia</taxon>
    </lineage>
</organism>
<evidence type="ECO:0000313" key="1">
    <source>
        <dbReference type="EMBL" id="SAL00447.1"/>
    </source>
</evidence>
<dbReference type="AntiFam" id="ANF00178">
    <property type="entry name" value="Shadow ORF (opposite dhbF)"/>
</dbReference>
<sequence length="197" mass="22472">MPTEGKEVIEHTHACEPEHIGEALRKRRFERCTRPDISRKILPLRIGQCAPIELAVGRKRQRIEHDERRWHHIVRQTFAQLLAQDAAIDIARSSDVSDELLILRFLMPRPRDDHGFTHSRMTGDLRLDLAELDTKAANLDLMIVAAEELDIAIGAITREVSRSIHATTRSERIVEKAFGGEFGPIQIAPRHTRTTDI</sequence>
<gene>
    <name evidence="1" type="ORF">AWB76_07855</name>
</gene>
<dbReference type="Proteomes" id="UP000054624">
    <property type="component" value="Unassembled WGS sequence"/>
</dbReference>
<reference evidence="2" key="1">
    <citation type="submission" date="2016-01" db="EMBL/GenBank/DDBJ databases">
        <authorList>
            <person name="Peeters Charlotte."/>
        </authorList>
    </citation>
    <scope>NUCLEOTIDE SEQUENCE [LARGE SCALE GENOMIC DNA]</scope>
</reference>
<accession>A0A158E3E4</accession>
<keyword evidence="2" id="KW-1185">Reference proteome</keyword>